<organism evidence="1 2">
    <name type="scientific">Claviceps pusilla</name>
    <dbReference type="NCBI Taxonomy" id="123648"/>
    <lineage>
        <taxon>Eukaryota</taxon>
        <taxon>Fungi</taxon>
        <taxon>Dikarya</taxon>
        <taxon>Ascomycota</taxon>
        <taxon>Pezizomycotina</taxon>
        <taxon>Sordariomycetes</taxon>
        <taxon>Hypocreomycetidae</taxon>
        <taxon>Hypocreales</taxon>
        <taxon>Clavicipitaceae</taxon>
        <taxon>Claviceps</taxon>
    </lineage>
</organism>
<accession>A0A9P7N3T7</accession>
<comment type="caution">
    <text evidence="1">The sequence shown here is derived from an EMBL/GenBank/DDBJ whole genome shotgun (WGS) entry which is preliminary data.</text>
</comment>
<keyword evidence="2" id="KW-1185">Reference proteome</keyword>
<protein>
    <submittedName>
        <fullName evidence="1">Uncharacterized protein</fullName>
    </submittedName>
</protein>
<name>A0A9P7N3T7_9HYPO</name>
<evidence type="ECO:0000313" key="1">
    <source>
        <dbReference type="EMBL" id="KAG5991075.1"/>
    </source>
</evidence>
<gene>
    <name evidence="1" type="ORF">E4U43_004114</name>
</gene>
<reference evidence="1" key="1">
    <citation type="journal article" date="2020" name="bioRxiv">
        <title>Whole genome comparisons of ergot fungi reveals the divergence and evolution of species within the genus Claviceps are the result of varying mechanisms driving genome evolution and host range expansion.</title>
        <authorList>
            <person name="Wyka S.A."/>
            <person name="Mondo S.J."/>
            <person name="Liu M."/>
            <person name="Dettman J."/>
            <person name="Nalam V."/>
            <person name="Broders K.D."/>
        </authorList>
    </citation>
    <scope>NUCLEOTIDE SEQUENCE</scope>
    <source>
        <strain evidence="1">CCC 602</strain>
    </source>
</reference>
<dbReference type="AlphaFoldDB" id="A0A9P7N3T7"/>
<feature type="non-terminal residue" evidence="1">
    <location>
        <position position="1"/>
    </location>
</feature>
<proteinExistence type="predicted"/>
<dbReference type="Proteomes" id="UP000748025">
    <property type="component" value="Unassembled WGS sequence"/>
</dbReference>
<dbReference type="EMBL" id="SRPW01002691">
    <property type="protein sequence ID" value="KAG5991075.1"/>
    <property type="molecule type" value="Genomic_DNA"/>
</dbReference>
<sequence length="74" mass="8139">IVWECFIRRGCGWAVQTRGASTPARRRRARVQSKASSSAFIDGVTYHDLFPCRVVHGRRHADAKGSSTKVLGGP</sequence>
<evidence type="ECO:0000313" key="2">
    <source>
        <dbReference type="Proteomes" id="UP000748025"/>
    </source>
</evidence>